<dbReference type="Proteomes" id="UP001595816">
    <property type="component" value="Unassembled WGS sequence"/>
</dbReference>
<reference evidence="3" key="1">
    <citation type="journal article" date="2019" name="Int. J. Syst. Evol. Microbiol.">
        <title>The Global Catalogue of Microorganisms (GCM) 10K type strain sequencing project: providing services to taxonomists for standard genome sequencing and annotation.</title>
        <authorList>
            <consortium name="The Broad Institute Genomics Platform"/>
            <consortium name="The Broad Institute Genome Sequencing Center for Infectious Disease"/>
            <person name="Wu L."/>
            <person name="Ma J."/>
        </authorList>
    </citation>
    <scope>NUCLEOTIDE SEQUENCE [LARGE SCALE GENOMIC DNA]</scope>
    <source>
        <strain evidence="3">CGMCC 4.7289</strain>
    </source>
</reference>
<sequence>MVRVMGKGALVGLLAYAAAGGADLVLPGSMSDFARTLSLFLAAFVAAAIAAPSLRLRQWFLIPVLGTVFNAAINLLIGWLAGRSGGLVLLPSLPTPVLHGAYLVVLGAAAAAAAERVARANAEIDAGVV</sequence>
<evidence type="ECO:0000256" key="1">
    <source>
        <dbReference type="SAM" id="Phobius"/>
    </source>
</evidence>
<keyword evidence="1" id="KW-0812">Transmembrane</keyword>
<keyword evidence="3" id="KW-1185">Reference proteome</keyword>
<evidence type="ECO:0008006" key="4">
    <source>
        <dbReference type="Google" id="ProtNLM"/>
    </source>
</evidence>
<evidence type="ECO:0000313" key="2">
    <source>
        <dbReference type="EMBL" id="MFC4135546.1"/>
    </source>
</evidence>
<keyword evidence="1" id="KW-1133">Transmembrane helix</keyword>
<proteinExistence type="predicted"/>
<dbReference type="RefSeq" id="WP_382191250.1">
    <property type="nucleotide sequence ID" value="NZ_JBHSAY010000023.1"/>
</dbReference>
<protein>
    <recommendedName>
        <fullName evidence="4">Phage holin family protein</fullName>
    </recommendedName>
</protein>
<name>A0ABV8LYW7_9ACTN</name>
<comment type="caution">
    <text evidence="2">The sequence shown here is derived from an EMBL/GenBank/DDBJ whole genome shotgun (WGS) entry which is preliminary data.</text>
</comment>
<evidence type="ECO:0000313" key="3">
    <source>
        <dbReference type="Proteomes" id="UP001595816"/>
    </source>
</evidence>
<feature type="transmembrane region" description="Helical" evidence="1">
    <location>
        <begin position="61"/>
        <end position="81"/>
    </location>
</feature>
<accession>A0ABV8LYW7</accession>
<dbReference type="EMBL" id="JBHSAY010000023">
    <property type="protein sequence ID" value="MFC4135546.1"/>
    <property type="molecule type" value="Genomic_DNA"/>
</dbReference>
<organism evidence="2 3">
    <name type="scientific">Hamadaea flava</name>
    <dbReference type="NCBI Taxonomy" id="1742688"/>
    <lineage>
        <taxon>Bacteria</taxon>
        <taxon>Bacillati</taxon>
        <taxon>Actinomycetota</taxon>
        <taxon>Actinomycetes</taxon>
        <taxon>Micromonosporales</taxon>
        <taxon>Micromonosporaceae</taxon>
        <taxon>Hamadaea</taxon>
    </lineage>
</organism>
<keyword evidence="1" id="KW-0472">Membrane</keyword>
<gene>
    <name evidence="2" type="ORF">ACFOZ4_33445</name>
</gene>
<feature type="transmembrane region" description="Helical" evidence="1">
    <location>
        <begin position="37"/>
        <end position="54"/>
    </location>
</feature>
<feature type="transmembrane region" description="Helical" evidence="1">
    <location>
        <begin position="93"/>
        <end position="114"/>
    </location>
</feature>